<dbReference type="EMBL" id="PEVY01000041">
    <property type="protein sequence ID" value="PIU75217.1"/>
    <property type="molecule type" value="Genomic_DNA"/>
</dbReference>
<dbReference type="Proteomes" id="UP000228775">
    <property type="component" value="Unassembled WGS sequence"/>
</dbReference>
<evidence type="ECO:0000313" key="2">
    <source>
        <dbReference type="Proteomes" id="UP000228775"/>
    </source>
</evidence>
<protein>
    <submittedName>
        <fullName evidence="1">Uncharacterized protein</fullName>
    </submittedName>
</protein>
<dbReference type="InterPro" id="IPR022121">
    <property type="entry name" value="Peptidase_M73_camelysin"/>
</dbReference>
<name>A0A2M7AX62_9BACT</name>
<organism evidence="1 2">
    <name type="scientific">Candidatus Portnoybacteria bacterium CG06_land_8_20_14_3_00_39_12</name>
    <dbReference type="NCBI Taxonomy" id="1974809"/>
    <lineage>
        <taxon>Bacteria</taxon>
        <taxon>Candidatus Portnoyibacteriota</taxon>
    </lineage>
</organism>
<reference evidence="2" key="1">
    <citation type="submission" date="2017-09" db="EMBL/GenBank/DDBJ databases">
        <title>Depth-based differentiation of microbial function through sediment-hosted aquifers and enrichment of novel symbionts in the deep terrestrial subsurface.</title>
        <authorList>
            <person name="Probst A.J."/>
            <person name="Ladd B."/>
            <person name="Jarett J.K."/>
            <person name="Geller-Mcgrath D.E."/>
            <person name="Sieber C.M.K."/>
            <person name="Emerson J.B."/>
            <person name="Anantharaman K."/>
            <person name="Thomas B.C."/>
            <person name="Malmstrom R."/>
            <person name="Stieglmeier M."/>
            <person name="Klingl A."/>
            <person name="Woyke T."/>
            <person name="Ryan C.M."/>
            <person name="Banfield J.F."/>
        </authorList>
    </citation>
    <scope>NUCLEOTIDE SEQUENCE [LARGE SCALE GENOMIC DNA]</scope>
</reference>
<accession>A0A2M7AX62</accession>
<gene>
    <name evidence="1" type="ORF">COS76_01910</name>
</gene>
<dbReference type="Pfam" id="PF12389">
    <property type="entry name" value="Peptidase_M73"/>
    <property type="match status" value="1"/>
</dbReference>
<proteinExistence type="predicted"/>
<evidence type="ECO:0000313" key="1">
    <source>
        <dbReference type="EMBL" id="PIU75217.1"/>
    </source>
</evidence>
<dbReference type="InterPro" id="IPR023833">
    <property type="entry name" value="Signal_pept_SipW-depend-type"/>
</dbReference>
<comment type="caution">
    <text evidence="1">The sequence shown here is derived from an EMBL/GenBank/DDBJ whole genome shotgun (WGS) entry which is preliminary data.</text>
</comment>
<dbReference type="AlphaFoldDB" id="A0A2M7AX62"/>
<sequence>MMKKILLSVAIIGAVAAIVVGATTAYFNDTETSTGNTFTAGTIDIAVDGQNPWSQSVPFVLADMKPSQVDYTNFAIKNVGTNPTNVWKKVSGVTVDENGVNEPECVAYGGTWTGGTKQNGILDIDCANYDQAMVNNKIDEVITYDLSVIVKDNQNQPIWNQTLYNMNKTIAQIDAMGGNGTFLGMIPSGYSMDVTESYHMASSTENWAQSDKMTFNITVTAEQLTGVAILENKDQVAPWRVLGEDAYTGTLTYGVKDSKFNYSFAGVTPLVGTNYSLIVYAEPFSTPAGNGWPRPVIILGSAMSNGAGNVSIPSTSLELNANLLNAKVWLVKSSDLTGNTMNTWDSSTETNSLFDTGLIDYYDADL</sequence>
<dbReference type="NCBIfam" id="TIGR04088">
    <property type="entry name" value="cognate_SipW"/>
    <property type="match status" value="1"/>
</dbReference>